<accession>A0A2S9K330</accession>
<evidence type="ECO:0000256" key="6">
    <source>
        <dbReference type="ARBA" id="ARBA00022692"/>
    </source>
</evidence>
<feature type="transmembrane region" description="Helical" evidence="12">
    <location>
        <begin position="13"/>
        <end position="33"/>
    </location>
</feature>
<evidence type="ECO:0000256" key="2">
    <source>
        <dbReference type="ARBA" id="ARBA00008622"/>
    </source>
</evidence>
<name>A0A2S9K330_9BURK</name>
<evidence type="ECO:0000256" key="7">
    <source>
        <dbReference type="ARBA" id="ARBA00022723"/>
    </source>
</evidence>
<keyword evidence="15" id="KW-1185">Reference proteome</keyword>
<comment type="similarity">
    <text evidence="2">Belongs to the HupC/HyaC/HydC family.</text>
</comment>
<dbReference type="SUPFAM" id="SSF81342">
    <property type="entry name" value="Transmembrane di-heme cytochromes"/>
    <property type="match status" value="1"/>
</dbReference>
<keyword evidence="9 12" id="KW-1133">Transmembrane helix</keyword>
<keyword evidence="11 12" id="KW-0472">Membrane</keyword>
<evidence type="ECO:0000256" key="11">
    <source>
        <dbReference type="ARBA" id="ARBA00023136"/>
    </source>
</evidence>
<dbReference type="Proteomes" id="UP000238589">
    <property type="component" value="Unassembled WGS sequence"/>
</dbReference>
<evidence type="ECO:0000256" key="10">
    <source>
        <dbReference type="ARBA" id="ARBA00023004"/>
    </source>
</evidence>
<dbReference type="GO" id="GO:0020037">
    <property type="term" value="F:heme binding"/>
    <property type="evidence" value="ECO:0007669"/>
    <property type="project" value="TreeGrafter"/>
</dbReference>
<organism evidence="14 15">
    <name type="scientific">Malikia granosa</name>
    <dbReference type="NCBI Taxonomy" id="263067"/>
    <lineage>
        <taxon>Bacteria</taxon>
        <taxon>Pseudomonadati</taxon>
        <taxon>Pseudomonadota</taxon>
        <taxon>Betaproteobacteria</taxon>
        <taxon>Burkholderiales</taxon>
        <taxon>Comamonadaceae</taxon>
        <taxon>Malikia</taxon>
    </lineage>
</organism>
<keyword evidence="3" id="KW-0813">Transport</keyword>
<feature type="domain" description="Cytochrome b561 bacterial/Ni-hydrogenase" evidence="13">
    <location>
        <begin position="7"/>
        <end position="180"/>
    </location>
</feature>
<feature type="transmembrane region" description="Helical" evidence="12">
    <location>
        <begin position="94"/>
        <end position="116"/>
    </location>
</feature>
<dbReference type="InterPro" id="IPR051542">
    <property type="entry name" value="Hydrogenase_cytochrome"/>
</dbReference>
<dbReference type="GO" id="GO:0022904">
    <property type="term" value="P:respiratory electron transport chain"/>
    <property type="evidence" value="ECO:0007669"/>
    <property type="project" value="InterPro"/>
</dbReference>
<keyword evidence="8" id="KW-0249">Electron transport</keyword>
<sequence length="218" mass="23866">MARLRIWDLPTRLFHWLLVLAVVGLVITGNLGGEWMTLHFRLGYAVLAFLLFRLAWGFVGGHWSRFAQFIYSPLTLVSYLRGQSRPEHELGHSPTAALSVFALLLVLCLQVVSGLLSDDEIAFTGPLSRFAPSDWVSLATAYHAEWGKLVLIGLVVLHLLAIGYYKWVKKTPLVAAMITGDKTTTLLQPASADGFAHRILALVLAIGCVGIAAFIASL</sequence>
<keyword evidence="6 12" id="KW-0812">Transmembrane</keyword>
<dbReference type="PANTHER" id="PTHR30485">
    <property type="entry name" value="NI/FE-HYDROGENASE 1 B-TYPE CYTOCHROME SUBUNIT"/>
    <property type="match status" value="1"/>
</dbReference>
<gene>
    <name evidence="14" type="ORF">C6P64_12285</name>
</gene>
<dbReference type="EMBL" id="PVLQ01000042">
    <property type="protein sequence ID" value="PRD64888.1"/>
    <property type="molecule type" value="Genomic_DNA"/>
</dbReference>
<dbReference type="Pfam" id="PF01292">
    <property type="entry name" value="Ni_hydr_CYTB"/>
    <property type="match status" value="1"/>
</dbReference>
<dbReference type="GO" id="GO:0005886">
    <property type="term" value="C:plasma membrane"/>
    <property type="evidence" value="ECO:0007669"/>
    <property type="project" value="UniProtKB-SubCell"/>
</dbReference>
<evidence type="ECO:0000259" key="13">
    <source>
        <dbReference type="Pfam" id="PF01292"/>
    </source>
</evidence>
<dbReference type="GO" id="GO:0005506">
    <property type="term" value="F:iron ion binding"/>
    <property type="evidence" value="ECO:0007669"/>
    <property type="project" value="InterPro"/>
</dbReference>
<evidence type="ECO:0000313" key="15">
    <source>
        <dbReference type="Proteomes" id="UP000238589"/>
    </source>
</evidence>
<feature type="transmembrane region" description="Helical" evidence="12">
    <location>
        <begin position="199"/>
        <end position="217"/>
    </location>
</feature>
<proteinExistence type="inferred from homology"/>
<protein>
    <submittedName>
        <fullName evidence="14">Cytochrome B</fullName>
    </submittedName>
</protein>
<evidence type="ECO:0000256" key="4">
    <source>
        <dbReference type="ARBA" id="ARBA00022475"/>
    </source>
</evidence>
<dbReference type="InterPro" id="IPR000516">
    <property type="entry name" value="Ni-dep_Hydgase_cyt-B"/>
</dbReference>
<evidence type="ECO:0000256" key="12">
    <source>
        <dbReference type="SAM" id="Phobius"/>
    </source>
</evidence>
<comment type="caution">
    <text evidence="14">The sequence shown here is derived from an EMBL/GenBank/DDBJ whole genome shotgun (WGS) entry which is preliminary data.</text>
</comment>
<evidence type="ECO:0000256" key="1">
    <source>
        <dbReference type="ARBA" id="ARBA00004651"/>
    </source>
</evidence>
<keyword evidence="5" id="KW-0349">Heme</keyword>
<dbReference type="AlphaFoldDB" id="A0A2S9K330"/>
<comment type="subcellular location">
    <subcellularLocation>
        <location evidence="1">Cell membrane</location>
        <topology evidence="1">Multi-pass membrane protein</topology>
    </subcellularLocation>
</comment>
<keyword evidence="10" id="KW-0408">Iron</keyword>
<keyword evidence="4" id="KW-1003">Cell membrane</keyword>
<dbReference type="OrthoDB" id="196472at2"/>
<dbReference type="InterPro" id="IPR011577">
    <property type="entry name" value="Cyt_b561_bac/Ni-Hgenase"/>
</dbReference>
<feature type="transmembrane region" description="Helical" evidence="12">
    <location>
        <begin position="40"/>
        <end position="59"/>
    </location>
</feature>
<feature type="transmembrane region" description="Helical" evidence="12">
    <location>
        <begin position="146"/>
        <end position="165"/>
    </location>
</feature>
<dbReference type="PROSITE" id="PS00882">
    <property type="entry name" value="NI_HGENASE_CYTB_1"/>
    <property type="match status" value="1"/>
</dbReference>
<evidence type="ECO:0000256" key="8">
    <source>
        <dbReference type="ARBA" id="ARBA00022982"/>
    </source>
</evidence>
<dbReference type="RefSeq" id="WP_105748864.1">
    <property type="nucleotide sequence ID" value="NZ_PVLQ01000042.1"/>
</dbReference>
<reference evidence="14 15" key="1">
    <citation type="submission" date="2018-03" db="EMBL/GenBank/DDBJ databases">
        <title>Comparative genomics illustrates the genes involved in a hyperalkaliphilic mechanisms of Serpentinomonas isolated from highly-alkaline calcium-rich serpentinized springs.</title>
        <authorList>
            <person name="Suzuki S."/>
            <person name="Ishii S."/>
            <person name="Walworth N."/>
            <person name="Bird L."/>
            <person name="Kuenen J.G."/>
            <person name="Nealson K.H."/>
        </authorList>
    </citation>
    <scope>NUCLEOTIDE SEQUENCE [LARGE SCALE GENOMIC DNA]</scope>
    <source>
        <strain evidence="14 15">P1</strain>
    </source>
</reference>
<dbReference type="PANTHER" id="PTHR30485:SF2">
    <property type="entry name" value="BLL0597 PROTEIN"/>
    <property type="match status" value="1"/>
</dbReference>
<evidence type="ECO:0000313" key="14">
    <source>
        <dbReference type="EMBL" id="PRD64888.1"/>
    </source>
</evidence>
<dbReference type="GO" id="GO:0009055">
    <property type="term" value="F:electron transfer activity"/>
    <property type="evidence" value="ECO:0007669"/>
    <property type="project" value="InterPro"/>
</dbReference>
<dbReference type="InterPro" id="IPR016174">
    <property type="entry name" value="Di-haem_cyt_TM"/>
</dbReference>
<dbReference type="Gene3D" id="1.20.950.20">
    <property type="entry name" value="Transmembrane di-heme cytochromes, Chain C"/>
    <property type="match status" value="1"/>
</dbReference>
<evidence type="ECO:0000256" key="3">
    <source>
        <dbReference type="ARBA" id="ARBA00022448"/>
    </source>
</evidence>
<keyword evidence="7" id="KW-0479">Metal-binding</keyword>
<evidence type="ECO:0000256" key="9">
    <source>
        <dbReference type="ARBA" id="ARBA00022989"/>
    </source>
</evidence>
<evidence type="ECO:0000256" key="5">
    <source>
        <dbReference type="ARBA" id="ARBA00022617"/>
    </source>
</evidence>